<keyword evidence="16" id="KW-1185">Reference proteome</keyword>
<sequence>MKFNDHPYHCPLNIRDKIIRFMKCTTLFLVILACYSFADSYAQKTKLDLEFKNATIIQIIESIENQSEFIFVYNDELLPTLKIQTSNVSLKRATIDKVLDRVLDKKGVLYIIEGRQIILKKGVLQSTNVLPVNLEQVDVQSEISGTVTDKSGVPLPGVNILVQGTISGTQTDFDGNFSIEANEGDVLIFSYLGMKTKQVTVGTSITINVILEEDAATLDEVVVTALGISREKKGLGYAVQELQGDDLNEARESNFVNSLSGKVAGVNITTSGAVGSSSRVVIRGESSLNFGGNEPLYIVDGIPVGNDGTNNATDVDYGNSAAEINPADVESLTVLKGPAAAALYGSRAANGAIVITTKSGKDGQGLGVTFTSGTTMETILRLPKFQNEFGGGRNGIFEGSNFGASSSIYPDGLEDGYDESWGPRLDVGTLERQFHSPTLGRMRGGDVANPNRGEVIPTPWISRPDNIKDFFNTGYSIFNNIALTGSNDRGNFRLSYTNLDQTGTIPNNDLERNTIAFKSSYRLSNKFSVNAAMSYINTKSSNRPETGYGRRSIMYFMNWSVRNMDIDALRDYWQEGFEGTRQFQYNYGENHNNPFFYQFENTRAQDKNRLFGNVSLTYDFSEHFSLIARGGTDLFNDFRPMRWAPSTVGREFGSYREVTRYFEENNFDFLLRYKNKIGDKFNYVISGGGNHLKRNQRYRSIEAPQLLIPGIYSIANSAADVLTESNDSEKVINSLYAFTNFDYDNTFFVDITARNDWSSTLPAKNNSYFYPSISFSTLVDQLLPMPEWVSLAKIRLGAAQVGSDTDPYSLNNTFGFAGTWGSNSSLSSGNSLLNNNLKPETVTTYEIGTDIRLFNNRLGLDVTYYDTRSKDQIIQVPLAASTSYSDRVINAGEIQNKGFEVMLNATPIEFENGFKWSTFINYSQNEGKVLELADGITAIIQQAPGEDGSIQARIGEEMGAIWGPGYQRVESGPMQGEIIIFDNGRPRATSEQIYLGNFNPDWQGSWGNTFSYKNISLSVLVDVRWGGEFISRFFNKGVGAGQLIETRVGRSAREIGREYDDPYYKVGAAQLPDGTYVPNSTSTDGTFSEGVYGTDARQFHKSIDHISEAQLFDATFAKLRELRFGYQFPNEWFKGLIRDVQFSIVGRNLFLWTPDSNQHFDPEVATATGGGGLIPGFENMSLPSTRSVGFNLNMKF</sequence>
<keyword evidence="8 12" id="KW-0798">TonB box</keyword>
<dbReference type="InterPro" id="IPR023996">
    <property type="entry name" value="TonB-dep_OMP_SusC/RagA"/>
</dbReference>
<organism evidence="15 16">
    <name type="scientific">Ulvibacterium marinum</name>
    <dbReference type="NCBI Taxonomy" id="2419782"/>
    <lineage>
        <taxon>Bacteria</taxon>
        <taxon>Pseudomonadati</taxon>
        <taxon>Bacteroidota</taxon>
        <taxon>Flavobacteriia</taxon>
        <taxon>Flavobacteriales</taxon>
        <taxon>Flavobacteriaceae</taxon>
        <taxon>Ulvibacterium</taxon>
    </lineage>
</organism>
<keyword evidence="9 11" id="KW-0472">Membrane</keyword>
<evidence type="ECO:0000313" key="16">
    <source>
        <dbReference type="Proteomes" id="UP000276603"/>
    </source>
</evidence>
<dbReference type="Pfam" id="PF13715">
    <property type="entry name" value="CarbopepD_reg_2"/>
    <property type="match status" value="1"/>
</dbReference>
<dbReference type="PROSITE" id="PS51257">
    <property type="entry name" value="PROKAR_LIPOPROTEIN"/>
    <property type="match status" value="1"/>
</dbReference>
<dbReference type="GO" id="GO:0009279">
    <property type="term" value="C:cell outer membrane"/>
    <property type="evidence" value="ECO:0007669"/>
    <property type="project" value="UniProtKB-SubCell"/>
</dbReference>
<comment type="similarity">
    <text evidence="11 12">Belongs to the TonB-dependent receptor family.</text>
</comment>
<evidence type="ECO:0000256" key="3">
    <source>
        <dbReference type="ARBA" id="ARBA00022452"/>
    </source>
</evidence>
<dbReference type="PANTHER" id="PTHR32552:SF81">
    <property type="entry name" value="TONB-DEPENDENT OUTER MEMBRANE RECEPTOR"/>
    <property type="match status" value="1"/>
</dbReference>
<dbReference type="SUPFAM" id="SSF56935">
    <property type="entry name" value="Porins"/>
    <property type="match status" value="1"/>
</dbReference>
<dbReference type="Gene3D" id="2.40.170.20">
    <property type="entry name" value="TonB-dependent receptor, beta-barrel domain"/>
    <property type="match status" value="1"/>
</dbReference>
<dbReference type="Gene3D" id="2.60.40.1120">
    <property type="entry name" value="Carboxypeptidase-like, regulatory domain"/>
    <property type="match status" value="1"/>
</dbReference>
<comment type="subcellular location">
    <subcellularLocation>
        <location evidence="1 11">Cell outer membrane</location>
        <topology evidence="1 11">Multi-pass membrane protein</topology>
    </subcellularLocation>
</comment>
<reference evidence="15 16" key="1">
    <citation type="submission" date="2018-10" db="EMBL/GenBank/DDBJ databases">
        <title>Ulvibacterium marinum gen. nov., sp. nov., a novel marine bacterium of the family Flavobacteriaceae, isolated from a culture of the green alga Ulva prolifera.</title>
        <authorList>
            <person name="Zhang Z."/>
        </authorList>
    </citation>
    <scope>NUCLEOTIDE SEQUENCE [LARGE SCALE GENOMIC DNA]</scope>
    <source>
        <strain evidence="15 16">CCMM003</strain>
    </source>
</reference>
<keyword evidence="4" id="KW-0410">Iron transport</keyword>
<evidence type="ECO:0000256" key="10">
    <source>
        <dbReference type="ARBA" id="ARBA00023237"/>
    </source>
</evidence>
<dbReference type="GO" id="GO:0006826">
    <property type="term" value="P:iron ion transport"/>
    <property type="evidence" value="ECO:0007669"/>
    <property type="project" value="UniProtKB-KW"/>
</dbReference>
<feature type="domain" description="TonB-dependent receptor plug" evidence="14">
    <location>
        <begin position="235"/>
        <end position="352"/>
    </location>
</feature>
<feature type="domain" description="TonB-dependent receptor-like beta-barrel" evidence="13">
    <location>
        <begin position="607"/>
        <end position="923"/>
    </location>
</feature>
<evidence type="ECO:0000259" key="14">
    <source>
        <dbReference type="Pfam" id="PF07715"/>
    </source>
</evidence>
<evidence type="ECO:0000259" key="13">
    <source>
        <dbReference type="Pfam" id="PF00593"/>
    </source>
</evidence>
<dbReference type="InterPro" id="IPR037066">
    <property type="entry name" value="Plug_dom_sf"/>
</dbReference>
<dbReference type="NCBIfam" id="TIGR04056">
    <property type="entry name" value="OMP_RagA_SusC"/>
    <property type="match status" value="1"/>
</dbReference>
<gene>
    <name evidence="15" type="ORF">D7Z94_21965</name>
</gene>
<name>A0A3B0C2F4_9FLAO</name>
<dbReference type="PROSITE" id="PS52016">
    <property type="entry name" value="TONB_DEPENDENT_REC_3"/>
    <property type="match status" value="1"/>
</dbReference>
<keyword evidence="7" id="KW-0406">Ion transport</keyword>
<dbReference type="InterPro" id="IPR023997">
    <property type="entry name" value="TonB-dep_OMP_SusC/RagA_CS"/>
</dbReference>
<keyword evidence="5 11" id="KW-0812">Transmembrane</keyword>
<dbReference type="InterPro" id="IPR036942">
    <property type="entry name" value="Beta-barrel_TonB_sf"/>
</dbReference>
<accession>A0A3B0C2F4</accession>
<dbReference type="Gene3D" id="2.170.130.10">
    <property type="entry name" value="TonB-dependent receptor, plug domain"/>
    <property type="match status" value="1"/>
</dbReference>
<dbReference type="Pfam" id="PF00593">
    <property type="entry name" value="TonB_dep_Rec_b-barrel"/>
    <property type="match status" value="1"/>
</dbReference>
<dbReference type="AlphaFoldDB" id="A0A3B0C2F4"/>
<dbReference type="EMBL" id="RBCJ01000005">
    <property type="protein sequence ID" value="RKN77897.1"/>
    <property type="molecule type" value="Genomic_DNA"/>
</dbReference>
<evidence type="ECO:0000313" key="15">
    <source>
        <dbReference type="EMBL" id="RKN77897.1"/>
    </source>
</evidence>
<proteinExistence type="inferred from homology"/>
<dbReference type="InterPro" id="IPR039426">
    <property type="entry name" value="TonB-dep_rcpt-like"/>
</dbReference>
<protein>
    <submittedName>
        <fullName evidence="15">SusC/RagA family TonB-linked outer membrane protein</fullName>
    </submittedName>
</protein>
<keyword evidence="10 11" id="KW-0998">Cell outer membrane</keyword>
<dbReference type="NCBIfam" id="TIGR04057">
    <property type="entry name" value="SusC_RagA_signa"/>
    <property type="match status" value="1"/>
</dbReference>
<dbReference type="InterPro" id="IPR008969">
    <property type="entry name" value="CarboxyPept-like_regulatory"/>
</dbReference>
<evidence type="ECO:0000256" key="7">
    <source>
        <dbReference type="ARBA" id="ARBA00023065"/>
    </source>
</evidence>
<keyword evidence="2 11" id="KW-0813">Transport</keyword>
<dbReference type="InterPro" id="IPR000531">
    <property type="entry name" value="Beta-barrel_TonB"/>
</dbReference>
<evidence type="ECO:0000256" key="1">
    <source>
        <dbReference type="ARBA" id="ARBA00004571"/>
    </source>
</evidence>
<evidence type="ECO:0000256" key="2">
    <source>
        <dbReference type="ARBA" id="ARBA00022448"/>
    </source>
</evidence>
<dbReference type="Pfam" id="PF07715">
    <property type="entry name" value="Plug"/>
    <property type="match status" value="1"/>
</dbReference>
<keyword evidence="6" id="KW-0408">Iron</keyword>
<dbReference type="PANTHER" id="PTHR32552">
    <property type="entry name" value="FERRICHROME IRON RECEPTOR-RELATED"/>
    <property type="match status" value="1"/>
</dbReference>
<keyword evidence="3 11" id="KW-1134">Transmembrane beta strand</keyword>
<dbReference type="SUPFAM" id="SSF49464">
    <property type="entry name" value="Carboxypeptidase regulatory domain-like"/>
    <property type="match status" value="1"/>
</dbReference>
<evidence type="ECO:0000256" key="6">
    <source>
        <dbReference type="ARBA" id="ARBA00023004"/>
    </source>
</evidence>
<evidence type="ECO:0000256" key="11">
    <source>
        <dbReference type="PROSITE-ProRule" id="PRU01360"/>
    </source>
</evidence>
<evidence type="ECO:0000256" key="12">
    <source>
        <dbReference type="RuleBase" id="RU003357"/>
    </source>
</evidence>
<dbReference type="Proteomes" id="UP000276603">
    <property type="component" value="Unassembled WGS sequence"/>
</dbReference>
<evidence type="ECO:0000256" key="4">
    <source>
        <dbReference type="ARBA" id="ARBA00022496"/>
    </source>
</evidence>
<evidence type="ECO:0000256" key="8">
    <source>
        <dbReference type="ARBA" id="ARBA00023077"/>
    </source>
</evidence>
<evidence type="ECO:0000256" key="5">
    <source>
        <dbReference type="ARBA" id="ARBA00022692"/>
    </source>
</evidence>
<evidence type="ECO:0000256" key="9">
    <source>
        <dbReference type="ARBA" id="ARBA00023136"/>
    </source>
</evidence>
<comment type="caution">
    <text evidence="15">The sequence shown here is derived from an EMBL/GenBank/DDBJ whole genome shotgun (WGS) entry which is preliminary data.</text>
</comment>
<dbReference type="InterPro" id="IPR012910">
    <property type="entry name" value="Plug_dom"/>
</dbReference>